<evidence type="ECO:0000256" key="1">
    <source>
        <dbReference type="ARBA" id="ARBA00004370"/>
    </source>
</evidence>
<evidence type="ECO:0000256" key="3">
    <source>
        <dbReference type="ARBA" id="ARBA00022741"/>
    </source>
</evidence>
<keyword evidence="5" id="KW-0472">Membrane</keyword>
<dbReference type="Gene3D" id="3.30.70.1230">
    <property type="entry name" value="Nucleotide cyclase"/>
    <property type="match status" value="1"/>
</dbReference>
<dbReference type="GO" id="GO:0005886">
    <property type="term" value="C:plasma membrane"/>
    <property type="evidence" value="ECO:0007669"/>
    <property type="project" value="TreeGrafter"/>
</dbReference>
<keyword evidence="6" id="KW-0456">Lyase</keyword>
<dbReference type="InterPro" id="IPR029787">
    <property type="entry name" value="Nucleotide_cyclase"/>
</dbReference>
<evidence type="ECO:0000259" key="7">
    <source>
        <dbReference type="PROSITE" id="PS50125"/>
    </source>
</evidence>
<dbReference type="GO" id="GO:0035556">
    <property type="term" value="P:intracellular signal transduction"/>
    <property type="evidence" value="ECO:0007669"/>
    <property type="project" value="InterPro"/>
</dbReference>
<dbReference type="InterPro" id="IPR001054">
    <property type="entry name" value="A/G_cyclase"/>
</dbReference>
<accession>A0A7S3R0F3</accession>
<dbReference type="PANTHER" id="PTHR11920:SF335">
    <property type="entry name" value="GUANYLATE CYCLASE"/>
    <property type="match status" value="1"/>
</dbReference>
<dbReference type="PROSITE" id="PS50125">
    <property type="entry name" value="GUANYLATE_CYCLASE_2"/>
    <property type="match status" value="1"/>
</dbReference>
<reference evidence="8" key="1">
    <citation type="submission" date="2021-01" db="EMBL/GenBank/DDBJ databases">
        <authorList>
            <person name="Corre E."/>
            <person name="Pelletier E."/>
            <person name="Niang G."/>
            <person name="Scheremetjew M."/>
            <person name="Finn R."/>
            <person name="Kale V."/>
            <person name="Holt S."/>
            <person name="Cochrane G."/>
            <person name="Meng A."/>
            <person name="Brown T."/>
            <person name="Cohen L."/>
        </authorList>
    </citation>
    <scope>NUCLEOTIDE SEQUENCE</scope>
    <source>
        <strain evidence="8">CCMP1320</strain>
    </source>
</reference>
<dbReference type="EMBL" id="HBIP01022468">
    <property type="protein sequence ID" value="CAE0498378.1"/>
    <property type="molecule type" value="Transcribed_RNA"/>
</dbReference>
<evidence type="ECO:0000256" key="2">
    <source>
        <dbReference type="ARBA" id="ARBA00022692"/>
    </source>
</evidence>
<dbReference type="SMART" id="SM00044">
    <property type="entry name" value="CYCc"/>
    <property type="match status" value="1"/>
</dbReference>
<dbReference type="InterPro" id="IPR050401">
    <property type="entry name" value="Cyclic_nucleotide_synthase"/>
</dbReference>
<gene>
    <name evidence="8" type="ORF">DTER00134_LOCUS13451</name>
</gene>
<feature type="domain" description="Guanylate cyclase" evidence="7">
    <location>
        <begin position="45"/>
        <end position="189"/>
    </location>
</feature>
<sequence>MLAESQLELLSSIMPQHAIQFLAMESTDAVPEYVGQLARSHSNVTLLFMDIVGFTSMSKNVRPVEVMIFLNKLFSLFDRLTDVHKVHKVETAGDCYIVGGGIMSTGDQTTNGFQCVMGDQDPAESAKQVMEFAKALLETAKQVKMPDTNEPVRVRVGLHTGDVVSGMIGSKMPKFSIFGDAMNTASRMESTGVPGRIHVSETTHQLLPHEAWESTGGVEVKGKGQMQTYLWVPPVSSKPATQQQGQQPFASPSRGDLLPCSFIRQAQQAHTLLKQLGPAPTHKNLGRLNNEVFVAEKSVSMSQLGTHLAMHS</sequence>
<evidence type="ECO:0000313" key="8">
    <source>
        <dbReference type="EMBL" id="CAE0498378.1"/>
    </source>
</evidence>
<dbReference type="GO" id="GO:0004016">
    <property type="term" value="F:adenylate cyclase activity"/>
    <property type="evidence" value="ECO:0007669"/>
    <property type="project" value="TreeGrafter"/>
</dbReference>
<name>A0A7S3R0F3_DUNTE</name>
<dbReference type="AlphaFoldDB" id="A0A7S3R0F3"/>
<dbReference type="GO" id="GO:0004383">
    <property type="term" value="F:guanylate cyclase activity"/>
    <property type="evidence" value="ECO:0007669"/>
    <property type="project" value="TreeGrafter"/>
</dbReference>
<dbReference type="GO" id="GO:0007168">
    <property type="term" value="P:receptor guanylyl cyclase signaling pathway"/>
    <property type="evidence" value="ECO:0007669"/>
    <property type="project" value="TreeGrafter"/>
</dbReference>
<dbReference type="SUPFAM" id="SSF55073">
    <property type="entry name" value="Nucleotide cyclase"/>
    <property type="match status" value="1"/>
</dbReference>
<organism evidence="8">
    <name type="scientific">Dunaliella tertiolecta</name>
    <name type="common">Green alga</name>
    <dbReference type="NCBI Taxonomy" id="3047"/>
    <lineage>
        <taxon>Eukaryota</taxon>
        <taxon>Viridiplantae</taxon>
        <taxon>Chlorophyta</taxon>
        <taxon>core chlorophytes</taxon>
        <taxon>Chlorophyceae</taxon>
        <taxon>CS clade</taxon>
        <taxon>Chlamydomonadales</taxon>
        <taxon>Dunaliellaceae</taxon>
        <taxon>Dunaliella</taxon>
    </lineage>
</organism>
<dbReference type="GO" id="GO:0000166">
    <property type="term" value="F:nucleotide binding"/>
    <property type="evidence" value="ECO:0007669"/>
    <property type="project" value="UniProtKB-KW"/>
</dbReference>
<dbReference type="PANTHER" id="PTHR11920">
    <property type="entry name" value="GUANYLYL CYCLASE"/>
    <property type="match status" value="1"/>
</dbReference>
<dbReference type="Pfam" id="PF00211">
    <property type="entry name" value="Guanylate_cyc"/>
    <property type="match status" value="1"/>
</dbReference>
<dbReference type="GO" id="GO:0001653">
    <property type="term" value="F:peptide receptor activity"/>
    <property type="evidence" value="ECO:0007669"/>
    <property type="project" value="TreeGrafter"/>
</dbReference>
<evidence type="ECO:0000256" key="6">
    <source>
        <dbReference type="ARBA" id="ARBA00023239"/>
    </source>
</evidence>
<proteinExistence type="predicted"/>
<comment type="subcellular location">
    <subcellularLocation>
        <location evidence="1">Membrane</location>
    </subcellularLocation>
</comment>
<keyword evidence="3" id="KW-0547">Nucleotide-binding</keyword>
<evidence type="ECO:0000256" key="4">
    <source>
        <dbReference type="ARBA" id="ARBA00022989"/>
    </source>
</evidence>
<dbReference type="CDD" id="cd07302">
    <property type="entry name" value="CHD"/>
    <property type="match status" value="1"/>
</dbReference>
<keyword evidence="4" id="KW-1133">Transmembrane helix</keyword>
<keyword evidence="2" id="KW-0812">Transmembrane</keyword>
<protein>
    <recommendedName>
        <fullName evidence="7">Guanylate cyclase domain-containing protein</fullName>
    </recommendedName>
</protein>
<evidence type="ECO:0000256" key="5">
    <source>
        <dbReference type="ARBA" id="ARBA00023136"/>
    </source>
</evidence>